<feature type="region of interest" description="Disordered" evidence="1">
    <location>
        <begin position="62"/>
        <end position="82"/>
    </location>
</feature>
<feature type="non-terminal residue" evidence="3">
    <location>
        <position position="82"/>
    </location>
</feature>
<keyword evidence="2" id="KW-0812">Transmembrane</keyword>
<keyword evidence="2" id="KW-0472">Membrane</keyword>
<name>X1TEV1_9ZZZZ</name>
<protein>
    <submittedName>
        <fullName evidence="3">Uncharacterized protein</fullName>
    </submittedName>
</protein>
<organism evidence="3">
    <name type="scientific">marine sediment metagenome</name>
    <dbReference type="NCBI Taxonomy" id="412755"/>
    <lineage>
        <taxon>unclassified sequences</taxon>
        <taxon>metagenomes</taxon>
        <taxon>ecological metagenomes</taxon>
    </lineage>
</organism>
<dbReference type="EMBL" id="BARW01032855">
    <property type="protein sequence ID" value="GAJ03843.1"/>
    <property type="molecule type" value="Genomic_DNA"/>
</dbReference>
<reference evidence="3" key="1">
    <citation type="journal article" date="2014" name="Front. Microbiol.">
        <title>High frequency of phylogenetically diverse reductive dehalogenase-homologous genes in deep subseafloor sedimentary metagenomes.</title>
        <authorList>
            <person name="Kawai M."/>
            <person name="Futagami T."/>
            <person name="Toyoda A."/>
            <person name="Takaki Y."/>
            <person name="Nishi S."/>
            <person name="Hori S."/>
            <person name="Arai W."/>
            <person name="Tsubouchi T."/>
            <person name="Morono Y."/>
            <person name="Uchiyama I."/>
            <person name="Ito T."/>
            <person name="Fujiyama A."/>
            <person name="Inagaki F."/>
            <person name="Takami H."/>
        </authorList>
    </citation>
    <scope>NUCLEOTIDE SEQUENCE</scope>
    <source>
        <strain evidence="3">Expedition CK06-06</strain>
    </source>
</reference>
<accession>X1TEV1</accession>
<evidence type="ECO:0000313" key="3">
    <source>
        <dbReference type="EMBL" id="GAJ03843.1"/>
    </source>
</evidence>
<sequence length="82" mass="8813">MPEEREISPLWIIPIGIILGVGAGLGLIVALAREATPPGCLNLSPDKFYYFIYTVFTTPLISPPGEKTGAEEKPPEETAEGE</sequence>
<gene>
    <name evidence="3" type="ORF">S12H4_51904</name>
</gene>
<evidence type="ECO:0000256" key="1">
    <source>
        <dbReference type="SAM" id="MobiDB-lite"/>
    </source>
</evidence>
<proteinExistence type="predicted"/>
<feature type="transmembrane region" description="Helical" evidence="2">
    <location>
        <begin position="12"/>
        <end position="32"/>
    </location>
</feature>
<dbReference type="AlphaFoldDB" id="X1TEV1"/>
<keyword evidence="2" id="KW-1133">Transmembrane helix</keyword>
<evidence type="ECO:0000256" key="2">
    <source>
        <dbReference type="SAM" id="Phobius"/>
    </source>
</evidence>
<comment type="caution">
    <text evidence="3">The sequence shown here is derived from an EMBL/GenBank/DDBJ whole genome shotgun (WGS) entry which is preliminary data.</text>
</comment>